<feature type="domain" description="Centromere protein J C-terminal" evidence="4">
    <location>
        <begin position="1002"/>
        <end position="1036"/>
    </location>
</feature>
<accession>A0A3Q3XBN0</accession>
<sequence length="1083" mass="121799">MSSPAGFQLSQADFLARWMPSSTRAGVILNPCPGFSGSLRSTSSARESLSPEPDRSFASNFAPLPASADSSCLWVDGCPHSPGGETAGTDGPVNGQSTLPYRNSDGELDSLDQHMQEQLKANQLEEMIRLQEEHQRLLGMMNGPQACTGDIDLTKSLQCETVFFTGAWSSREDDQEQSVDTSHFNEQDDTLIPSDDVSLTEKDDRTEDKVHDSTSIRLPRVSLRVPFYRPIGGQKKTFEELLEEQLKLEEQRLMSNHDGAVAVAAPPKRAFLKRGEGLSRFTNNRKGLLSRMQEKKDPIPPLQTRVITHSNSEPAAIQRGSTNGVQKLPVQRKTAILNKEKRQKAVSSPPWDTSVESKAAQTKVLGSHQRQNTKSGRPRVESAEGRTGSERGGGVPQDSFELSFQEKVHRWECDRQLESMELGEFELLEQAAEELSFSSNSSFTSREHPRRLSSTPIKSLPRGALQRCNSLGSSGFTECKGSSMNSDAFMVREDVLKKKVSIEDAEEDKHTNSDVSSCGRSDFEVQEVVVNPPMFPSTLCFRAQSDHLYDKRSYQDEDSRRDSASEVTQDDDAESDSVLSDADSTLAEDRQLDRVVFDDNDTWNDLEDTAVHIPNDSRGVSKATVNGISPPERTLLRKIAVSKAAELDKGKTISSANQEPNPPPASQLMTKLFPSLKPKAQNVPLPPPHPANHGVLLRERLVELEIEIETFKKENAALTKLRQENEKNQETLRKERLEFEQMKAEELAKFEEYKKEESRKLQRERKLFEKHASAARAIPDKKEREEIQALKQQLSSVQEELRGKESRWASTQIRLRQQIDSLRQDNASLRDEICMMEMLRLSVWRKTPISAERDKEMTVGPKIPENTLSSVTKGVKFAVSMVIRKSQDKQPNQETQICSPVRHYLCTVLDSGDRLIVFPNGTRKEVSADGQTVKVIFFNGDTKEIIADQRVIYYYAEAQTTHITYPDGMEVLHFPNNQTEKHFPDGRKEITFPDQTVKNLFPNGREESVFTDGTIIQVNPDGTKEIHFNTGQREIHTADYKRREYPDGTVKTVYADGRQETCYPTGRLRIKDKDGNVVVDNKA</sequence>
<dbReference type="InterPro" id="IPR026581">
    <property type="entry name" value="TCP10L/CENPJ"/>
</dbReference>
<dbReference type="Pfam" id="PF25779">
    <property type="entry name" value="Tubulin-bind_CPAP"/>
    <property type="match status" value="1"/>
</dbReference>
<feature type="coiled-coil region" evidence="2">
    <location>
        <begin position="780"/>
        <end position="832"/>
    </location>
</feature>
<feature type="region of interest" description="Disordered" evidence="3">
    <location>
        <begin position="438"/>
        <end position="457"/>
    </location>
</feature>
<reference evidence="6" key="2">
    <citation type="submission" date="2025-09" db="UniProtKB">
        <authorList>
            <consortium name="Ensembl"/>
        </authorList>
    </citation>
    <scope>IDENTIFICATION</scope>
</reference>
<feature type="domain" description="Centromere protein J C-terminal" evidence="4">
    <location>
        <begin position="966"/>
        <end position="994"/>
    </location>
</feature>
<keyword evidence="2" id="KW-0175">Coiled coil</keyword>
<proteinExistence type="inferred from homology"/>
<evidence type="ECO:0000313" key="7">
    <source>
        <dbReference type="Proteomes" id="UP000261620"/>
    </source>
</evidence>
<dbReference type="OMA" id="WNEPEDL"/>
<dbReference type="InterPro" id="IPR047002">
    <property type="entry name" value="Tcp10_C_sf"/>
</dbReference>
<dbReference type="PANTHER" id="PTHR10331">
    <property type="entry name" value="T COMPLEX PROTEIN 10"/>
    <property type="match status" value="1"/>
</dbReference>
<evidence type="ECO:0000256" key="1">
    <source>
        <dbReference type="ARBA" id="ARBA00005627"/>
    </source>
</evidence>
<protein>
    <submittedName>
        <fullName evidence="6">Uncharacterized protein</fullName>
    </submittedName>
</protein>
<dbReference type="InterPro" id="IPR058029">
    <property type="entry name" value="Tubulin-bd_CENPJ"/>
</dbReference>
<dbReference type="STRING" id="94237.ENSMMOP00000025735"/>
<feature type="compositionally biased region" description="Polar residues" evidence="3">
    <location>
        <begin position="350"/>
        <end position="360"/>
    </location>
</feature>
<feature type="region of interest" description="Disordered" evidence="3">
    <location>
        <begin position="648"/>
        <end position="667"/>
    </location>
</feature>
<feature type="domain" description="CENPJ tubulin-binding region" evidence="5">
    <location>
        <begin position="230"/>
        <end position="283"/>
    </location>
</feature>
<dbReference type="GO" id="GO:0005814">
    <property type="term" value="C:centriole"/>
    <property type="evidence" value="ECO:0007669"/>
    <property type="project" value="TreeGrafter"/>
</dbReference>
<feature type="region of interest" description="Disordered" evidence="3">
    <location>
        <begin position="170"/>
        <end position="213"/>
    </location>
</feature>
<feature type="region of interest" description="Disordered" evidence="3">
    <location>
        <begin position="335"/>
        <end position="398"/>
    </location>
</feature>
<feature type="compositionally biased region" description="Basic and acidic residues" evidence="3">
    <location>
        <begin position="199"/>
        <end position="213"/>
    </location>
</feature>
<evidence type="ECO:0000256" key="2">
    <source>
        <dbReference type="SAM" id="Coils"/>
    </source>
</evidence>
<feature type="coiled-coil region" evidence="2">
    <location>
        <begin position="694"/>
        <end position="745"/>
    </location>
</feature>
<dbReference type="GO" id="GO:0060271">
    <property type="term" value="P:cilium assembly"/>
    <property type="evidence" value="ECO:0007669"/>
    <property type="project" value="TreeGrafter"/>
</dbReference>
<feature type="region of interest" description="Disordered" evidence="3">
    <location>
        <begin position="551"/>
        <end position="585"/>
    </location>
</feature>
<dbReference type="GO" id="GO:0015631">
    <property type="term" value="F:tubulin binding"/>
    <property type="evidence" value="ECO:0007669"/>
    <property type="project" value="TreeGrafter"/>
</dbReference>
<feature type="region of interest" description="Disordered" evidence="3">
    <location>
        <begin position="39"/>
        <end position="62"/>
    </location>
</feature>
<feature type="compositionally biased region" description="Basic and acidic residues" evidence="3">
    <location>
        <begin position="551"/>
        <end position="564"/>
    </location>
</feature>
<feature type="domain" description="Centromere protein J C-terminal" evidence="4">
    <location>
        <begin position="1041"/>
        <end position="1066"/>
    </location>
</feature>
<reference evidence="6" key="1">
    <citation type="submission" date="2025-08" db="UniProtKB">
        <authorList>
            <consortium name="Ensembl"/>
        </authorList>
    </citation>
    <scope>IDENTIFICATION</scope>
</reference>
<dbReference type="GO" id="GO:0061511">
    <property type="term" value="P:centriole elongation"/>
    <property type="evidence" value="ECO:0007669"/>
    <property type="project" value="TreeGrafter"/>
</dbReference>
<dbReference type="AlphaFoldDB" id="A0A3Q3XBN0"/>
<comment type="similarity">
    <text evidence="1">Belongs to the TCP10 family.</text>
</comment>
<dbReference type="PANTHER" id="PTHR10331:SF27">
    <property type="entry name" value="CENTROMERE PROTEIN J"/>
    <property type="match status" value="1"/>
</dbReference>
<dbReference type="InterPro" id="IPR009852">
    <property type="entry name" value="CENPJ_C_dom"/>
</dbReference>
<feature type="region of interest" description="Disordered" evidence="3">
    <location>
        <begin position="83"/>
        <end position="108"/>
    </location>
</feature>
<dbReference type="GO" id="GO:0005813">
    <property type="term" value="C:centrosome"/>
    <property type="evidence" value="ECO:0007669"/>
    <property type="project" value="TreeGrafter"/>
</dbReference>
<feature type="compositionally biased region" description="Basic and acidic residues" evidence="3">
    <location>
        <begin position="378"/>
        <end position="389"/>
    </location>
</feature>
<evidence type="ECO:0000313" key="6">
    <source>
        <dbReference type="Ensembl" id="ENSMMOP00000025735.1"/>
    </source>
</evidence>
<evidence type="ECO:0000256" key="3">
    <source>
        <dbReference type="SAM" id="MobiDB-lite"/>
    </source>
</evidence>
<dbReference type="Ensembl" id="ENSMMOT00000026173.1">
    <property type="protein sequence ID" value="ENSMMOP00000025735.1"/>
    <property type="gene ID" value="ENSMMOG00000019500.1"/>
</dbReference>
<dbReference type="Proteomes" id="UP000261620">
    <property type="component" value="Unplaced"/>
</dbReference>
<keyword evidence="7" id="KW-1185">Reference proteome</keyword>
<evidence type="ECO:0000259" key="5">
    <source>
        <dbReference type="Pfam" id="PF25779"/>
    </source>
</evidence>
<name>A0A3Q3XBN0_MOLML</name>
<dbReference type="Gene3D" id="2.60.450.20">
    <property type="match status" value="1"/>
</dbReference>
<dbReference type="Pfam" id="PF07202">
    <property type="entry name" value="Tcp10_C"/>
    <property type="match status" value="3"/>
</dbReference>
<organism evidence="6 7">
    <name type="scientific">Mola mola</name>
    <name type="common">Ocean sunfish</name>
    <name type="synonym">Tetraodon mola</name>
    <dbReference type="NCBI Taxonomy" id="94237"/>
    <lineage>
        <taxon>Eukaryota</taxon>
        <taxon>Metazoa</taxon>
        <taxon>Chordata</taxon>
        <taxon>Craniata</taxon>
        <taxon>Vertebrata</taxon>
        <taxon>Euteleostomi</taxon>
        <taxon>Actinopterygii</taxon>
        <taxon>Neopterygii</taxon>
        <taxon>Teleostei</taxon>
        <taxon>Neoteleostei</taxon>
        <taxon>Acanthomorphata</taxon>
        <taxon>Eupercaria</taxon>
        <taxon>Tetraodontiformes</taxon>
        <taxon>Molidae</taxon>
        <taxon>Mola</taxon>
    </lineage>
</organism>
<evidence type="ECO:0000259" key="4">
    <source>
        <dbReference type="Pfam" id="PF07202"/>
    </source>
</evidence>